<gene>
    <name evidence="1" type="ORF">UFOVP412_16</name>
</gene>
<protein>
    <submittedName>
        <fullName evidence="1">Uncharacterized protein</fullName>
    </submittedName>
</protein>
<reference evidence="1" key="1">
    <citation type="submission" date="2020-04" db="EMBL/GenBank/DDBJ databases">
        <authorList>
            <person name="Chiriac C."/>
            <person name="Salcher M."/>
            <person name="Ghai R."/>
            <person name="Kavagutti S V."/>
        </authorList>
    </citation>
    <scope>NUCLEOTIDE SEQUENCE</scope>
</reference>
<accession>A0A6J5M7N1</accession>
<organism evidence="1">
    <name type="scientific">uncultured Caudovirales phage</name>
    <dbReference type="NCBI Taxonomy" id="2100421"/>
    <lineage>
        <taxon>Viruses</taxon>
        <taxon>Duplodnaviria</taxon>
        <taxon>Heunggongvirae</taxon>
        <taxon>Uroviricota</taxon>
        <taxon>Caudoviricetes</taxon>
        <taxon>Peduoviridae</taxon>
        <taxon>Maltschvirus</taxon>
        <taxon>Maltschvirus maltsch</taxon>
    </lineage>
</organism>
<name>A0A6J5M7N1_9CAUD</name>
<evidence type="ECO:0000313" key="1">
    <source>
        <dbReference type="EMBL" id="CAB4141120.1"/>
    </source>
</evidence>
<proteinExistence type="predicted"/>
<sequence length="87" mass="8947">MSSNGQQRNITADATVAAWSGVALTASNTATFRTTRGVYVGTAGSLVVTMNDGNDVTFSGCLGGMVYPFQIVAFKTASTATNVVALY</sequence>
<dbReference type="EMBL" id="LR796387">
    <property type="protein sequence ID" value="CAB4141120.1"/>
    <property type="molecule type" value="Genomic_DNA"/>
</dbReference>